<organism evidence="1">
    <name type="scientific">Aegilops tauschii</name>
    <name type="common">Tausch's goatgrass</name>
    <name type="synonym">Aegilops squarrosa</name>
    <dbReference type="NCBI Taxonomy" id="37682"/>
    <lineage>
        <taxon>Eukaryota</taxon>
        <taxon>Viridiplantae</taxon>
        <taxon>Streptophyta</taxon>
        <taxon>Embryophyta</taxon>
        <taxon>Tracheophyta</taxon>
        <taxon>Spermatophyta</taxon>
        <taxon>Magnoliopsida</taxon>
        <taxon>Liliopsida</taxon>
        <taxon>Poales</taxon>
        <taxon>Poaceae</taxon>
        <taxon>BOP clade</taxon>
        <taxon>Pooideae</taxon>
        <taxon>Triticodae</taxon>
        <taxon>Triticeae</taxon>
        <taxon>Triticinae</taxon>
        <taxon>Aegilops</taxon>
    </lineage>
</organism>
<dbReference type="EnsemblPlants" id="EMT09420">
    <property type="protein sequence ID" value="EMT09420"/>
    <property type="gene ID" value="F775_43611"/>
</dbReference>
<evidence type="ECO:0000313" key="1">
    <source>
        <dbReference type="EnsemblPlants" id="EMT09420"/>
    </source>
</evidence>
<accession>M8B712</accession>
<dbReference type="AlphaFoldDB" id="M8B712"/>
<proteinExistence type="predicted"/>
<name>M8B712_AEGTA</name>
<reference evidence="1" key="1">
    <citation type="submission" date="2015-06" db="UniProtKB">
        <authorList>
            <consortium name="EnsemblPlants"/>
        </authorList>
    </citation>
    <scope>IDENTIFICATION</scope>
</reference>
<sequence length="71" mass="8463">MALVPVAARSSSWRAFCKELWEALLEELWNEVKEQAMERCLRYLYHKYLLHAQPSPEGCQMVSVEFYRPRS</sequence>
<protein>
    <submittedName>
        <fullName evidence="1">Uncharacterized protein</fullName>
    </submittedName>
</protein>